<protein>
    <submittedName>
        <fullName evidence="1">Uncharacterized protein</fullName>
    </submittedName>
</protein>
<dbReference type="EMBL" id="FNDW01000005">
    <property type="protein sequence ID" value="SDI23535.1"/>
    <property type="molecule type" value="Genomic_DNA"/>
</dbReference>
<sequence length="55" mass="6850">MNKKRRKKIKRNRENLKNPRKDIHDLIDELAYADEKENMLKSKRFLDDIYFLDLE</sequence>
<dbReference type="STRING" id="311334.SAMN05421846_105137"/>
<organism evidence="1 2">
    <name type="scientific">Chryseobacterium taeanense</name>
    <dbReference type="NCBI Taxonomy" id="311334"/>
    <lineage>
        <taxon>Bacteria</taxon>
        <taxon>Pseudomonadati</taxon>
        <taxon>Bacteroidota</taxon>
        <taxon>Flavobacteriia</taxon>
        <taxon>Flavobacteriales</taxon>
        <taxon>Weeksellaceae</taxon>
        <taxon>Chryseobacterium group</taxon>
        <taxon>Chryseobacterium</taxon>
    </lineage>
</organism>
<gene>
    <name evidence="1" type="ORF">SAMN05421846_105137</name>
</gene>
<keyword evidence="2" id="KW-1185">Reference proteome</keyword>
<evidence type="ECO:0000313" key="1">
    <source>
        <dbReference type="EMBL" id="SDI23535.1"/>
    </source>
</evidence>
<name>A0A1G8IWU9_9FLAO</name>
<reference evidence="2" key="1">
    <citation type="submission" date="2016-10" db="EMBL/GenBank/DDBJ databases">
        <authorList>
            <person name="Varghese N."/>
            <person name="Submissions S."/>
        </authorList>
    </citation>
    <scope>NUCLEOTIDE SEQUENCE [LARGE SCALE GENOMIC DNA]</scope>
    <source>
        <strain evidence="2">DSM 17071</strain>
    </source>
</reference>
<dbReference type="Proteomes" id="UP000198869">
    <property type="component" value="Unassembled WGS sequence"/>
</dbReference>
<dbReference type="RefSeq" id="WP_374461415.1">
    <property type="nucleotide sequence ID" value="NZ_JAYSEF010000015.1"/>
</dbReference>
<evidence type="ECO:0000313" key="2">
    <source>
        <dbReference type="Proteomes" id="UP000198869"/>
    </source>
</evidence>
<proteinExistence type="predicted"/>
<dbReference type="AlphaFoldDB" id="A0A1G8IWU9"/>
<accession>A0A1G8IWU9</accession>